<evidence type="ECO:0000313" key="3">
    <source>
        <dbReference type="Proteomes" id="UP000274391"/>
    </source>
</evidence>
<dbReference type="InterPro" id="IPR050464">
    <property type="entry name" value="Zeta_carotene_desat/Oxidored"/>
</dbReference>
<proteinExistence type="predicted"/>
<dbReference type="OrthoDB" id="7856496at2"/>
<gene>
    <name evidence="2" type="ORF">EG850_12905</name>
</gene>
<sequence length="528" mass="58422">MTETKHIRDRRAVAFPAMAGTSEPAKPRKVVVIGGGIAGLAAACGLIERGVAVDLIEPEAQLGGRVRAWNTESAAGNVTMSRGFHAFFRQYYNLRALLCRAGNLDELLQPVEDYPVVSARGDKDSFTNIPRTPPWNFISFVMRSPTFSARDLMRVDIDTALSLLDVDFPETYRQLDGVSAADFLDRLHFPERARHLALEVFARSFFAHPSDFSAGELVAMFHSYFLGSSEGLLFDVPRDDFDTSLWNPLGVVLQRAGVRRVSGRVERLESDPADGRWRVLLADGRHYDADAVVLAAGPEGTRKIVSASPSLPPVPGATDWENNIEQIPLAPPFAVLRLWFDGLVRPDRPAFLGTADFGPLDNVSVLERFEAGARDWSIAHGGSVVELHAYAIPVETPGDHVREQALASQLRAELERVYPETAGLTVMAEELLIERDCALIGTNSWEERLEVRTPHPGLVLAGDWVRCDLPVALMERAATTGWMAANQLLESWGVAGHDLWSVPTRGRHWWPREARKLMARLPNSKKSR</sequence>
<dbReference type="Gene3D" id="3.50.50.60">
    <property type="entry name" value="FAD/NAD(P)-binding domain"/>
    <property type="match status" value="1"/>
</dbReference>
<keyword evidence="3" id="KW-1185">Reference proteome</keyword>
<organism evidence="2 3">
    <name type="scientific">Gulosibacter macacae</name>
    <dbReference type="NCBI Taxonomy" id="2488791"/>
    <lineage>
        <taxon>Bacteria</taxon>
        <taxon>Bacillati</taxon>
        <taxon>Actinomycetota</taxon>
        <taxon>Actinomycetes</taxon>
        <taxon>Micrococcales</taxon>
        <taxon>Microbacteriaceae</taxon>
        <taxon>Gulosibacter</taxon>
    </lineage>
</organism>
<reference evidence="2 3" key="1">
    <citation type="submission" date="2018-11" db="EMBL/GenBank/DDBJ databases">
        <title>YIM 102482-1 draft genome.</title>
        <authorList>
            <person name="Li G."/>
            <person name="Jiang Y."/>
        </authorList>
    </citation>
    <scope>NUCLEOTIDE SEQUENCE [LARGE SCALE GENOMIC DNA]</scope>
    <source>
        <strain evidence="2 3">YIM 102482-1</strain>
    </source>
</reference>
<name>A0A3P3VS24_9MICO</name>
<dbReference type="Pfam" id="PF01593">
    <property type="entry name" value="Amino_oxidase"/>
    <property type="match status" value="1"/>
</dbReference>
<dbReference type="InterPro" id="IPR036188">
    <property type="entry name" value="FAD/NAD-bd_sf"/>
</dbReference>
<evidence type="ECO:0000313" key="2">
    <source>
        <dbReference type="EMBL" id="RRJ85581.1"/>
    </source>
</evidence>
<accession>A0A3P3VS24</accession>
<dbReference type="GO" id="GO:0016491">
    <property type="term" value="F:oxidoreductase activity"/>
    <property type="evidence" value="ECO:0007669"/>
    <property type="project" value="InterPro"/>
</dbReference>
<dbReference type="Proteomes" id="UP000274391">
    <property type="component" value="Unassembled WGS sequence"/>
</dbReference>
<dbReference type="InterPro" id="IPR002937">
    <property type="entry name" value="Amino_oxidase"/>
</dbReference>
<comment type="caution">
    <text evidence="2">The sequence shown here is derived from an EMBL/GenBank/DDBJ whole genome shotgun (WGS) entry which is preliminary data.</text>
</comment>
<evidence type="ECO:0000259" key="1">
    <source>
        <dbReference type="Pfam" id="PF01593"/>
    </source>
</evidence>
<feature type="domain" description="Amine oxidase" evidence="1">
    <location>
        <begin position="37"/>
        <end position="489"/>
    </location>
</feature>
<dbReference type="AlphaFoldDB" id="A0A3P3VS24"/>
<dbReference type="EMBL" id="RQVS01000026">
    <property type="protein sequence ID" value="RRJ85581.1"/>
    <property type="molecule type" value="Genomic_DNA"/>
</dbReference>
<dbReference type="PANTHER" id="PTHR42923:SF43">
    <property type="entry name" value="AMINE OXIDASE"/>
    <property type="match status" value="1"/>
</dbReference>
<protein>
    <submittedName>
        <fullName evidence="2">FAD-dependent oxidoreductase</fullName>
    </submittedName>
</protein>
<dbReference type="PANTHER" id="PTHR42923">
    <property type="entry name" value="PROTOPORPHYRINOGEN OXIDASE"/>
    <property type="match status" value="1"/>
</dbReference>
<dbReference type="SUPFAM" id="SSF51905">
    <property type="entry name" value="FAD/NAD(P)-binding domain"/>
    <property type="match status" value="1"/>
</dbReference>